<dbReference type="SUPFAM" id="SSF56112">
    <property type="entry name" value="Protein kinase-like (PK-like)"/>
    <property type="match status" value="1"/>
</dbReference>
<evidence type="ECO:0000313" key="3">
    <source>
        <dbReference type="Proteomes" id="UP000054988"/>
    </source>
</evidence>
<proteinExistence type="predicted"/>
<dbReference type="InterPro" id="IPR000719">
    <property type="entry name" value="Prot_kinase_dom"/>
</dbReference>
<dbReference type="AlphaFoldDB" id="A0A0W0FQP6"/>
<dbReference type="GO" id="GO:0004672">
    <property type="term" value="F:protein kinase activity"/>
    <property type="evidence" value="ECO:0007669"/>
    <property type="project" value="InterPro"/>
</dbReference>
<dbReference type="Proteomes" id="UP000054988">
    <property type="component" value="Unassembled WGS sequence"/>
</dbReference>
<gene>
    <name evidence="2" type="ORF">WG66_8708</name>
</gene>
<sequence>MSRKDVLVLLVNESTTADASRYLHDVFPGGLNKGEVFWRDHQPWLENQPRLECEDGQTSLLKDKLIDARRISDGAVVLLKKVDVGQTEVIMGPLFSSDPLASDPKNHCIPIYETIPLPNTDKEVIFVMPHLTLWQLPDFDTVGEVVDFCRQVFEARAVFSVAQVGPNISTHHSFAQTINSDVKLDNIMMDSSPLYSRLPHPINQFSTYDFKKQLYPRGRTRHPVKYYFIDFDLCEQYDITSGPPRKKPIYGGDTSVPEFRNNPEQPCDPFAVDVYRIGDLIRTCIAECSPAGMPRNIFLSQFGGAPIREPFSPALAFMEPLIDDMIQEDPEKRPTMDQVVLRFDNIVEGLSQWKLRSPTWPYKTFRGRFVRRPLHWCRQIYYMAMRVPAVPTPK</sequence>
<accession>A0A0W0FQP6</accession>
<reference evidence="2 3" key="1">
    <citation type="submission" date="2015-12" db="EMBL/GenBank/DDBJ databases">
        <title>Draft genome sequence of Moniliophthora roreri, the causal agent of frosty pod rot of cacao.</title>
        <authorList>
            <person name="Aime M.C."/>
            <person name="Diaz-Valderrama J.R."/>
            <person name="Kijpornyongpan T."/>
            <person name="Phillips-Mora W."/>
        </authorList>
    </citation>
    <scope>NUCLEOTIDE SEQUENCE [LARGE SCALE GENOMIC DNA]</scope>
    <source>
        <strain evidence="2 3">MCA 2952</strain>
    </source>
</reference>
<feature type="domain" description="Protein kinase" evidence="1">
    <location>
        <begin position="22"/>
        <end position="347"/>
    </location>
</feature>
<evidence type="ECO:0000259" key="1">
    <source>
        <dbReference type="PROSITE" id="PS50011"/>
    </source>
</evidence>
<comment type="caution">
    <text evidence="2">The sequence shown here is derived from an EMBL/GenBank/DDBJ whole genome shotgun (WGS) entry which is preliminary data.</text>
</comment>
<dbReference type="GO" id="GO:0005524">
    <property type="term" value="F:ATP binding"/>
    <property type="evidence" value="ECO:0007669"/>
    <property type="project" value="InterPro"/>
</dbReference>
<dbReference type="eggNOG" id="ENOG502SIC4">
    <property type="taxonomic scope" value="Eukaryota"/>
</dbReference>
<organism evidence="2 3">
    <name type="scientific">Moniliophthora roreri</name>
    <name type="common">Frosty pod rot fungus</name>
    <name type="synonym">Monilia roreri</name>
    <dbReference type="NCBI Taxonomy" id="221103"/>
    <lineage>
        <taxon>Eukaryota</taxon>
        <taxon>Fungi</taxon>
        <taxon>Dikarya</taxon>
        <taxon>Basidiomycota</taxon>
        <taxon>Agaricomycotina</taxon>
        <taxon>Agaricomycetes</taxon>
        <taxon>Agaricomycetidae</taxon>
        <taxon>Agaricales</taxon>
        <taxon>Marasmiineae</taxon>
        <taxon>Marasmiaceae</taxon>
        <taxon>Moniliophthora</taxon>
    </lineage>
</organism>
<evidence type="ECO:0000313" key="2">
    <source>
        <dbReference type="EMBL" id="KTB38703.1"/>
    </source>
</evidence>
<dbReference type="Gene3D" id="1.10.510.10">
    <property type="entry name" value="Transferase(Phosphotransferase) domain 1"/>
    <property type="match status" value="1"/>
</dbReference>
<name>A0A0W0FQP6_MONRR</name>
<dbReference type="InterPro" id="IPR011009">
    <property type="entry name" value="Kinase-like_dom_sf"/>
</dbReference>
<dbReference type="EMBL" id="LATX01001734">
    <property type="protein sequence ID" value="KTB38703.1"/>
    <property type="molecule type" value="Genomic_DNA"/>
</dbReference>
<protein>
    <recommendedName>
        <fullName evidence="1">Protein kinase domain-containing protein</fullName>
    </recommendedName>
</protein>
<dbReference type="PROSITE" id="PS50011">
    <property type="entry name" value="PROTEIN_KINASE_DOM"/>
    <property type="match status" value="1"/>
</dbReference>